<feature type="short sequence motif" description="GyrA-box" evidence="8">
    <location>
        <begin position="560"/>
        <end position="566"/>
    </location>
</feature>
<dbReference type="Gene3D" id="3.30.1360.40">
    <property type="match status" value="1"/>
</dbReference>
<name>A0AAJ5BHD9_9GAMM</name>
<keyword evidence="8" id="KW-0963">Cytoplasm</keyword>
<dbReference type="GO" id="GO:0005694">
    <property type="term" value="C:chromosome"/>
    <property type="evidence" value="ECO:0007669"/>
    <property type="project" value="InterPro"/>
</dbReference>
<reference evidence="12 13" key="1">
    <citation type="submission" date="2016-10" db="EMBL/GenBank/DDBJ databases">
        <authorList>
            <person name="Varghese N."/>
            <person name="Submissions S."/>
        </authorList>
    </citation>
    <scope>NUCLEOTIDE SEQUENCE [LARGE SCALE GENOMIC DNA]</scope>
    <source>
        <strain evidence="12 13">DSM 5563</strain>
    </source>
</reference>
<dbReference type="PANTHER" id="PTHR43493">
    <property type="entry name" value="DNA GYRASE/TOPOISOMERASE SUBUNIT A"/>
    <property type="match status" value="1"/>
</dbReference>
<dbReference type="RefSeq" id="WP_074822718.1">
    <property type="nucleotide sequence ID" value="NZ_FOLW01000005.1"/>
</dbReference>
<evidence type="ECO:0000259" key="11">
    <source>
        <dbReference type="PROSITE" id="PS52040"/>
    </source>
</evidence>
<dbReference type="NCBIfam" id="TIGR01063">
    <property type="entry name" value="gyrA"/>
    <property type="match status" value="1"/>
</dbReference>
<evidence type="ECO:0000256" key="9">
    <source>
        <dbReference type="PROSITE-ProRule" id="PRU01384"/>
    </source>
</evidence>
<evidence type="ECO:0000256" key="2">
    <source>
        <dbReference type="ARBA" id="ARBA00008263"/>
    </source>
</evidence>
<evidence type="ECO:0000256" key="8">
    <source>
        <dbReference type="HAMAP-Rule" id="MF_01897"/>
    </source>
</evidence>
<dbReference type="EMBL" id="FOLW01000005">
    <property type="protein sequence ID" value="SFC90511.1"/>
    <property type="molecule type" value="Genomic_DNA"/>
</dbReference>
<comment type="catalytic activity">
    <reaction evidence="1 8 9">
        <text>ATP-dependent breakage, passage and rejoining of double-stranded DNA.</text>
        <dbReference type="EC" id="5.6.2.2"/>
    </reaction>
</comment>
<gene>
    <name evidence="8" type="primary">gyrA</name>
    <name evidence="12" type="ORF">SAMN02745723_105172</name>
</gene>
<dbReference type="Pfam" id="PF00521">
    <property type="entry name" value="DNA_topoisoIV"/>
    <property type="match status" value="1"/>
</dbReference>
<dbReference type="Pfam" id="PF03989">
    <property type="entry name" value="DNA_gyraseA_C"/>
    <property type="match status" value="6"/>
</dbReference>
<evidence type="ECO:0000256" key="4">
    <source>
        <dbReference type="ARBA" id="ARBA00022840"/>
    </source>
</evidence>
<dbReference type="FunFam" id="3.30.1360.40:FF:000002">
    <property type="entry name" value="DNA gyrase subunit A"/>
    <property type="match status" value="1"/>
</dbReference>
<organism evidence="12 13">
    <name type="scientific">Pragia fontium DSM 5563 = ATCC 49100</name>
    <dbReference type="NCBI Taxonomy" id="1122977"/>
    <lineage>
        <taxon>Bacteria</taxon>
        <taxon>Pseudomonadati</taxon>
        <taxon>Pseudomonadota</taxon>
        <taxon>Gammaproteobacteria</taxon>
        <taxon>Enterobacterales</taxon>
        <taxon>Budviciaceae</taxon>
        <taxon>Pragia</taxon>
    </lineage>
</organism>
<evidence type="ECO:0000313" key="13">
    <source>
        <dbReference type="Proteomes" id="UP000226420"/>
    </source>
</evidence>
<dbReference type="GO" id="GO:0005737">
    <property type="term" value="C:cytoplasm"/>
    <property type="evidence" value="ECO:0007669"/>
    <property type="project" value="UniProtKB-SubCell"/>
</dbReference>
<dbReference type="GO" id="GO:0034335">
    <property type="term" value="F:DNA negative supercoiling activity"/>
    <property type="evidence" value="ECO:0007669"/>
    <property type="project" value="UniProtKB-ARBA"/>
</dbReference>
<dbReference type="AlphaFoldDB" id="A0AAJ5BHD9"/>
<dbReference type="GO" id="GO:0009330">
    <property type="term" value="C:DNA topoisomerase type II (double strand cut, ATP-hydrolyzing) complex"/>
    <property type="evidence" value="ECO:0007669"/>
    <property type="project" value="TreeGrafter"/>
</dbReference>
<keyword evidence="5 8" id="KW-0799">Topoisomerase</keyword>
<evidence type="ECO:0000256" key="1">
    <source>
        <dbReference type="ARBA" id="ARBA00000185"/>
    </source>
</evidence>
<dbReference type="CDD" id="cd00187">
    <property type="entry name" value="TOP4c"/>
    <property type="match status" value="1"/>
</dbReference>
<dbReference type="EC" id="5.6.2.2" evidence="8"/>
<feature type="domain" description="Topo IIA-type catalytic" evidence="11">
    <location>
        <begin position="34"/>
        <end position="533"/>
    </location>
</feature>
<dbReference type="GO" id="GO:0005524">
    <property type="term" value="F:ATP binding"/>
    <property type="evidence" value="ECO:0007669"/>
    <property type="project" value="UniProtKB-UniRule"/>
</dbReference>
<dbReference type="InterPro" id="IPR013760">
    <property type="entry name" value="Topo_IIA-like_dom_sf"/>
</dbReference>
<dbReference type="PROSITE" id="PS52040">
    <property type="entry name" value="TOPO_IIA"/>
    <property type="match status" value="1"/>
</dbReference>
<comment type="subcellular location">
    <subcellularLocation>
        <location evidence="8">Cytoplasm</location>
    </subcellularLocation>
</comment>
<keyword evidence="6 8" id="KW-0238">DNA-binding</keyword>
<dbReference type="SMART" id="SM00434">
    <property type="entry name" value="TOP4c"/>
    <property type="match status" value="1"/>
</dbReference>
<dbReference type="SUPFAM" id="SSF56719">
    <property type="entry name" value="Type II DNA topoisomerase"/>
    <property type="match status" value="1"/>
</dbReference>
<sequence length="941" mass="104418">MSDLAREIMPVNIEDELKNSYLDYAMSVIVGRALPDVRDGLKPVHRRVLFAMNVLGNDWNKPYKKSARVVGDVIGKYHPHGDSAVYDTIVRMAQPFSLRYMLVDGQGNFGSIDGDSAAAMRYTEIRMSKMAHDLLADLDKETVDFGPNYDGTEQIPTVLPTRIPNLLVNGSSGIAVGMATNIPPHNLVEVINGCLAFIEDENITLEGLMEHIPGPDFPTAAIINGRRGIEEAYRTGRGKIYLRARAEIETDEKTSRETIIVHEIPYQVNKARLIEKIAELVKDKKVEGISALRDESDKDGMRVVIEVKRDSVAEVVLNNLYSQTQLQVTFGINMVALHQGQPKLLGLKEMLEAFVRHRREVVTRRTIFELRKARERAHILEGLAIALANIDPIIELIRSASTPAEAKVALLARAWDLGNVAAMLERAGNDAARPEWLEPEFGIRDNQYYLTEQQAQAILELRLHRLTGLEHEKLLDEYKELLMQIAALIFILENPERLMEVIREELEAIRDQYNDPRRTEITANTADINIEDLIEQENVVVTLSHQGYVKYQPLSDYEAQRRGGKGKSAARIKEEDFIDRLLVANTHDTILCFSSRGRLYWLKVYQLPEASRGARGRPIINILPLEPNERITAILPVREYEAGLNIFMATASGTVKKTQLTEFSRPRSAGIIAVNLKEGDELIGVDLTNGSSEVMLFSAKGKVVRFSEKHVRSMGRTAGGVRGIRLADDDRVVSLIIPNIDGAVLVGNADELLVSDAEDLNIENADIEALDIEALDIEDIEAEELIVEEDEDIDGSEEDSSTGIGDILTVTENGFGKRTPLSSYPVKSRGTKGVISIKVSERNGNVVGAVQVDHCDQIMMITDAGTLVRTRVSEVSVVGRNAQGVTLIRTAEDENVVGLQRVVEPEDDDEEISCGDEDEQEMSNAPSADVAGDATDEPKDE</sequence>
<evidence type="ECO:0000313" key="12">
    <source>
        <dbReference type="EMBL" id="SFC90511.1"/>
    </source>
</evidence>
<dbReference type="Proteomes" id="UP000226420">
    <property type="component" value="Unassembled WGS sequence"/>
</dbReference>
<dbReference type="PANTHER" id="PTHR43493:SF5">
    <property type="entry name" value="DNA GYRASE SUBUNIT A, CHLOROPLASTIC_MITOCHONDRIAL"/>
    <property type="match status" value="1"/>
</dbReference>
<evidence type="ECO:0000256" key="6">
    <source>
        <dbReference type="ARBA" id="ARBA00023125"/>
    </source>
</evidence>
<dbReference type="NCBIfam" id="NF004044">
    <property type="entry name" value="PRK05561.1"/>
    <property type="match status" value="1"/>
</dbReference>
<keyword evidence="4 8" id="KW-0067">ATP-binding</keyword>
<comment type="caution">
    <text evidence="12">The sequence shown here is derived from an EMBL/GenBank/DDBJ whole genome shotgun (WGS) entry which is preliminary data.</text>
</comment>
<dbReference type="Gene3D" id="3.90.199.10">
    <property type="entry name" value="Topoisomerase II, domain 5"/>
    <property type="match status" value="1"/>
</dbReference>
<dbReference type="GO" id="GO:0003677">
    <property type="term" value="F:DNA binding"/>
    <property type="evidence" value="ECO:0007669"/>
    <property type="project" value="UniProtKB-UniRule"/>
</dbReference>
<dbReference type="GO" id="GO:0006265">
    <property type="term" value="P:DNA topological change"/>
    <property type="evidence" value="ECO:0007669"/>
    <property type="project" value="UniProtKB-UniRule"/>
</dbReference>
<comment type="similarity">
    <text evidence="2 8">Belongs to the type II topoisomerase GyrA/ParC subunit family.</text>
</comment>
<dbReference type="Gene3D" id="1.10.268.10">
    <property type="entry name" value="Topoisomerase, domain 3"/>
    <property type="match status" value="1"/>
</dbReference>
<comment type="function">
    <text evidence="8">A type II topoisomerase that negatively supercoils closed circular double-stranded (ds) DNA in an ATP-dependent manner to modulate DNA topology and maintain chromosomes in an underwound state. Negative supercoiling favors strand separation, and DNA replication, transcription, recombination and repair, all of which involve strand separation. Also able to catalyze the interconversion of other topological isomers of dsDNA rings, including catenanes and knotted rings. Type II topoisomerases break and join 2 DNA strands simultaneously in an ATP-dependent manner.</text>
</comment>
<keyword evidence="7 8" id="KW-0413">Isomerase</keyword>
<comment type="subunit">
    <text evidence="8">Heterotetramer, composed of two GyrA and two GyrB chains. In the heterotetramer, GyrA contains the active site tyrosine that forms a transient covalent intermediate with DNA, while GyrB binds cofactors and catalyzes ATP hydrolysis.</text>
</comment>
<proteinExistence type="inferred from homology"/>
<feature type="compositionally biased region" description="Acidic residues" evidence="10">
    <location>
        <begin position="905"/>
        <end position="921"/>
    </location>
</feature>
<evidence type="ECO:0000256" key="3">
    <source>
        <dbReference type="ARBA" id="ARBA00022741"/>
    </source>
</evidence>
<keyword evidence="3 8" id="KW-0547">Nucleotide-binding</keyword>
<evidence type="ECO:0000256" key="7">
    <source>
        <dbReference type="ARBA" id="ARBA00023235"/>
    </source>
</evidence>
<dbReference type="FunFam" id="3.90.199.10:FF:000001">
    <property type="entry name" value="DNA gyrase subunit A"/>
    <property type="match status" value="1"/>
</dbReference>
<dbReference type="InterPro" id="IPR006691">
    <property type="entry name" value="GyrA/parC_rep"/>
</dbReference>
<dbReference type="InterPro" id="IPR050220">
    <property type="entry name" value="Type_II_DNA_Topoisomerases"/>
</dbReference>
<dbReference type="GO" id="GO:0006261">
    <property type="term" value="P:DNA-templated DNA replication"/>
    <property type="evidence" value="ECO:0007669"/>
    <property type="project" value="UniProtKB-UniRule"/>
</dbReference>
<protein>
    <recommendedName>
        <fullName evidence="8">DNA gyrase subunit A</fullName>
        <ecNumber evidence="8">5.6.2.2</ecNumber>
    </recommendedName>
</protein>
<dbReference type="InterPro" id="IPR005743">
    <property type="entry name" value="GyrA"/>
</dbReference>
<evidence type="ECO:0000256" key="5">
    <source>
        <dbReference type="ARBA" id="ARBA00023029"/>
    </source>
</evidence>
<dbReference type="InterPro" id="IPR013758">
    <property type="entry name" value="Topo_IIA_A/C_ab"/>
</dbReference>
<accession>A0AAJ5BHD9</accession>
<comment type="miscellaneous">
    <text evidence="8">Few gyrases are as efficient as E.coli at forming negative supercoils. Not all organisms have 2 type II topoisomerases; in organisms with a single type II topoisomerase this enzyme also has to decatenate newly replicated chromosomes.</text>
</comment>
<dbReference type="SUPFAM" id="SSF101904">
    <property type="entry name" value="GyrA/ParC C-terminal domain-like"/>
    <property type="match status" value="1"/>
</dbReference>
<dbReference type="InterPro" id="IPR035516">
    <property type="entry name" value="Gyrase/topoIV_suA_C"/>
</dbReference>
<dbReference type="InterPro" id="IPR013757">
    <property type="entry name" value="Topo_IIA_A_a_sf"/>
</dbReference>
<evidence type="ECO:0000256" key="10">
    <source>
        <dbReference type="SAM" id="MobiDB-lite"/>
    </source>
</evidence>
<dbReference type="HAMAP" id="MF_01897">
    <property type="entry name" value="GyrA"/>
    <property type="match status" value="1"/>
</dbReference>
<feature type="active site" description="O-(5'-phospho-DNA)-tyrosine intermediate" evidence="8 9">
    <location>
        <position position="122"/>
    </location>
</feature>
<feature type="region of interest" description="Disordered" evidence="10">
    <location>
        <begin position="901"/>
        <end position="941"/>
    </location>
</feature>
<dbReference type="NCBIfam" id="NF004043">
    <property type="entry name" value="PRK05560.1"/>
    <property type="match status" value="1"/>
</dbReference>
<dbReference type="InterPro" id="IPR002205">
    <property type="entry name" value="Topo_IIA_dom_A"/>
</dbReference>
<dbReference type="Gene3D" id="2.120.10.90">
    <property type="entry name" value="DNA gyrase/topoisomerase IV, subunit A, C-terminal"/>
    <property type="match status" value="1"/>
</dbReference>